<keyword evidence="3" id="KW-0731">Sigma factor</keyword>
<evidence type="ECO:0000256" key="3">
    <source>
        <dbReference type="ARBA" id="ARBA00023082"/>
    </source>
</evidence>
<dbReference type="PANTHER" id="PTHR43133:SF46">
    <property type="entry name" value="RNA POLYMERASE SIGMA-70 FACTOR ECF SUBFAMILY"/>
    <property type="match status" value="1"/>
</dbReference>
<proteinExistence type="inferred from homology"/>
<gene>
    <name evidence="7" type="ORF">EKH83_19870</name>
</gene>
<dbReference type="Pfam" id="PF08281">
    <property type="entry name" value="Sigma70_r4_2"/>
    <property type="match status" value="1"/>
</dbReference>
<dbReference type="Gene3D" id="1.10.1740.10">
    <property type="match status" value="1"/>
</dbReference>
<dbReference type="GO" id="GO:0003677">
    <property type="term" value="F:DNA binding"/>
    <property type="evidence" value="ECO:0007669"/>
    <property type="project" value="InterPro"/>
</dbReference>
<evidence type="ECO:0000256" key="2">
    <source>
        <dbReference type="ARBA" id="ARBA00023015"/>
    </source>
</evidence>
<evidence type="ECO:0000256" key="4">
    <source>
        <dbReference type="ARBA" id="ARBA00023163"/>
    </source>
</evidence>
<dbReference type="InterPro" id="IPR036388">
    <property type="entry name" value="WH-like_DNA-bd_sf"/>
</dbReference>
<dbReference type="Gene3D" id="1.10.10.10">
    <property type="entry name" value="Winged helix-like DNA-binding domain superfamily/Winged helix DNA-binding domain"/>
    <property type="match status" value="1"/>
</dbReference>
<comment type="caution">
    <text evidence="7">The sequence shown here is derived from an EMBL/GenBank/DDBJ whole genome shotgun (WGS) entry which is preliminary data.</text>
</comment>
<dbReference type="Pfam" id="PF04542">
    <property type="entry name" value="Sigma70_r2"/>
    <property type="match status" value="1"/>
</dbReference>
<dbReference type="GO" id="GO:0006352">
    <property type="term" value="P:DNA-templated transcription initiation"/>
    <property type="evidence" value="ECO:0007669"/>
    <property type="project" value="InterPro"/>
</dbReference>
<dbReference type="NCBIfam" id="TIGR02937">
    <property type="entry name" value="sigma70-ECF"/>
    <property type="match status" value="1"/>
</dbReference>
<keyword evidence="4" id="KW-0804">Transcription</keyword>
<dbReference type="AlphaFoldDB" id="A0A4Q0M2W0"/>
<dbReference type="Proteomes" id="UP000290848">
    <property type="component" value="Unassembled WGS sequence"/>
</dbReference>
<dbReference type="InterPro" id="IPR039425">
    <property type="entry name" value="RNA_pol_sigma-70-like"/>
</dbReference>
<dbReference type="InterPro" id="IPR013249">
    <property type="entry name" value="RNA_pol_sigma70_r4_t2"/>
</dbReference>
<dbReference type="GO" id="GO:0016987">
    <property type="term" value="F:sigma factor activity"/>
    <property type="evidence" value="ECO:0007669"/>
    <property type="project" value="UniProtKB-KW"/>
</dbReference>
<sequence>MRHKDEFGLLKRVSTGDPDAFRILYEHYSPSVYSFIRKYLRSSELSDDICQNVFIKIWEQREQMSSVLDFSAWVFTIAKRQSLDFLKRAATEQSAMNIILQSYPSDNDRLDSAYQLEEYMNFIEKVLLRMPPQTQHVFNLCRQQSKSYEEAASELGVTRNAIKKHMVRSMKILKEAAENELGISFTLLLILLSSQL</sequence>
<dbReference type="PANTHER" id="PTHR43133">
    <property type="entry name" value="RNA POLYMERASE ECF-TYPE SIGMA FACTO"/>
    <property type="match status" value="1"/>
</dbReference>
<dbReference type="InterPro" id="IPR007627">
    <property type="entry name" value="RNA_pol_sigma70_r2"/>
</dbReference>
<dbReference type="SUPFAM" id="SSF88946">
    <property type="entry name" value="Sigma2 domain of RNA polymerase sigma factors"/>
    <property type="match status" value="1"/>
</dbReference>
<evidence type="ECO:0000313" key="7">
    <source>
        <dbReference type="EMBL" id="RXF67227.1"/>
    </source>
</evidence>
<evidence type="ECO:0000313" key="8">
    <source>
        <dbReference type="Proteomes" id="UP000290848"/>
    </source>
</evidence>
<feature type="domain" description="RNA polymerase sigma factor 70 region 4 type 2" evidence="6">
    <location>
        <begin position="123"/>
        <end position="172"/>
    </location>
</feature>
<comment type="similarity">
    <text evidence="1">Belongs to the sigma-70 factor family. ECF subfamily.</text>
</comment>
<dbReference type="InterPro" id="IPR014284">
    <property type="entry name" value="RNA_pol_sigma-70_dom"/>
</dbReference>
<reference evidence="7 8" key="1">
    <citation type="submission" date="2018-12" db="EMBL/GenBank/DDBJ databases">
        <title>The Draft Genome Sequence of the Soil Bacterium Pedobacter tournemirensis R1.</title>
        <authorList>
            <person name="He J."/>
        </authorList>
    </citation>
    <scope>NUCLEOTIDE SEQUENCE [LARGE SCALE GENOMIC DNA]</scope>
    <source>
        <strain evidence="7 8">R1</strain>
    </source>
</reference>
<evidence type="ECO:0000259" key="6">
    <source>
        <dbReference type="Pfam" id="PF08281"/>
    </source>
</evidence>
<feature type="domain" description="RNA polymerase sigma-70 region 2" evidence="5">
    <location>
        <begin position="24"/>
        <end position="90"/>
    </location>
</feature>
<dbReference type="EMBL" id="RXOC01000019">
    <property type="protein sequence ID" value="RXF67227.1"/>
    <property type="molecule type" value="Genomic_DNA"/>
</dbReference>
<evidence type="ECO:0000259" key="5">
    <source>
        <dbReference type="Pfam" id="PF04542"/>
    </source>
</evidence>
<protein>
    <submittedName>
        <fullName evidence="7">Sigma-70 family RNA polymerase sigma factor</fullName>
    </submittedName>
</protein>
<dbReference type="SUPFAM" id="SSF88659">
    <property type="entry name" value="Sigma3 and sigma4 domains of RNA polymerase sigma factors"/>
    <property type="match status" value="1"/>
</dbReference>
<dbReference type="RefSeq" id="WP_128771217.1">
    <property type="nucleotide sequence ID" value="NZ_RXOC01000019.1"/>
</dbReference>
<evidence type="ECO:0000256" key="1">
    <source>
        <dbReference type="ARBA" id="ARBA00010641"/>
    </source>
</evidence>
<name>A0A4Q0M2W0_9SPHI</name>
<accession>A0A4Q0M2W0</accession>
<organism evidence="7 8">
    <name type="scientific">Arcticibacter tournemirensis</name>
    <dbReference type="NCBI Taxonomy" id="699437"/>
    <lineage>
        <taxon>Bacteria</taxon>
        <taxon>Pseudomonadati</taxon>
        <taxon>Bacteroidota</taxon>
        <taxon>Sphingobacteriia</taxon>
        <taxon>Sphingobacteriales</taxon>
        <taxon>Sphingobacteriaceae</taxon>
        <taxon>Arcticibacter</taxon>
    </lineage>
</organism>
<dbReference type="InterPro" id="IPR013325">
    <property type="entry name" value="RNA_pol_sigma_r2"/>
</dbReference>
<keyword evidence="2" id="KW-0805">Transcription regulation</keyword>
<dbReference type="InterPro" id="IPR013324">
    <property type="entry name" value="RNA_pol_sigma_r3/r4-like"/>
</dbReference>